<accession>A0A0H5PYJ3</accession>
<organism evidence="2">
    <name type="scientific">uncultured prokaryote</name>
    <dbReference type="NCBI Taxonomy" id="198431"/>
    <lineage>
        <taxon>unclassified sequences</taxon>
        <taxon>environmental samples</taxon>
    </lineage>
</organism>
<evidence type="ECO:0000313" key="2">
    <source>
        <dbReference type="EMBL" id="CRY94214.1"/>
    </source>
</evidence>
<proteinExistence type="predicted"/>
<feature type="region of interest" description="Disordered" evidence="1">
    <location>
        <begin position="125"/>
        <end position="152"/>
    </location>
</feature>
<evidence type="ECO:0000256" key="1">
    <source>
        <dbReference type="SAM" id="MobiDB-lite"/>
    </source>
</evidence>
<dbReference type="AlphaFoldDB" id="A0A0H5PYJ3"/>
<dbReference type="EMBL" id="LN852890">
    <property type="protein sequence ID" value="CRY94214.1"/>
    <property type="molecule type" value="Genomic_DNA"/>
</dbReference>
<name>A0A0H5PYJ3_9ZZZZ</name>
<sequence length="614" mass="66134">MTALYPALCGINALYKPLRLDNAGNILTSRRVHTLDSCARKLAEGWAIVAPAAPDLVCLDLDGCADERTLPALDRVAASHGAALAYRAASGSPKSEHRAYALPASSRAGFRAAVAALYIRPGSSLEDRTADHPTANQRAGRGLRLPGSPSLKDPASRVVVWPMDAHGMPLDLWGASRMIAAARRAVGLPDTPPPLTDASQRALQTARKTPGAVEVRPHRAIPSLIASWSAEDNRLLLSRPARGSRSDAALSALRVIVRNLHTDEWEAVRSIVMGCPVFDKFTIRGEEAARRWWEAASARYARYLANSPRGERLATPEQRALVDEWLHTARRVLFDAHGMETAAIAYRAACVIAENIWLDGGGVTSRPIAVRSLEHMGACRSTGSAWHTLHTLEAAGLLSRASEYSLAAPLDALQWSMKTPSEQPGERDRTHLHTPLGNSPLSLLHAATSDECLAWRPTLWCAYWSLDSSAPTPAVELSRGLGVTVRAVRRWFGELLLCGAAIPDRGGWRAVPGRGANRACVAALWEVRARVAVERRVWCEAVLDVSTEIGRMVARVVRSVERRRELEEAARARRAVALDAGSRAGWPVGGELEMYGLAASGGAGAAAGEAVWAV</sequence>
<reference evidence="2" key="1">
    <citation type="submission" date="2015-06" db="EMBL/GenBank/DDBJ databases">
        <authorList>
            <person name="Joergensen T."/>
        </authorList>
    </citation>
    <scope>NUCLEOTIDE SEQUENCE</scope>
    <source>
        <strain evidence="2">RGRH0211</strain>
    </source>
</reference>
<reference evidence="2" key="2">
    <citation type="submission" date="2015-07" db="EMBL/GenBank/DDBJ databases">
        <title>Plasmids, circular viruses and viroids from rat gut.</title>
        <authorList>
            <person name="Jorgensen T.J."/>
            <person name="Hansen M.A."/>
            <person name="Xu Z."/>
            <person name="Tabak M.A."/>
            <person name="Sorensen S.J."/>
            <person name="Hansen L.H."/>
        </authorList>
    </citation>
    <scope>NUCLEOTIDE SEQUENCE</scope>
    <source>
        <strain evidence="2">RGRH0211</strain>
    </source>
</reference>
<protein>
    <submittedName>
        <fullName evidence="2">Uncharacterized protein</fullName>
    </submittedName>
</protein>